<reference evidence="1" key="1">
    <citation type="submission" date="2016-07" db="EMBL/GenBank/DDBJ databases">
        <authorList>
            <person name="Bretaudeau A."/>
        </authorList>
    </citation>
    <scope>NUCLEOTIDE SEQUENCE</scope>
    <source>
        <strain evidence="1">Rice</strain>
        <tissue evidence="1">Whole body</tissue>
    </source>
</reference>
<sequence length="198" mass="21636">MVEVQIGRFPFVNQVETDGSSQRWRFVVSVYGLCNASIAGRPPEGTQEVDIYYIFIPFLTGENHPMTSPLGEAKGSVRLLLTKIHPVPSSALSQSTGYQGTCYVVRSSILKSNLLGVLGHGIIIIQDQVKLRGSTEVWGYYPMTSPVLSEARGSVKLLLTKNQSVPVFRAGTMLGVTINFAVLNEQELNCVTTKDSKV</sequence>
<protein>
    <submittedName>
        <fullName evidence="1">SFRICE_004633</fullName>
    </submittedName>
</protein>
<name>A0A2H1VUZ3_SPOFR</name>
<dbReference type="AlphaFoldDB" id="A0A2H1VUZ3"/>
<gene>
    <name evidence="1" type="ORF">SFRICE_004633</name>
</gene>
<organism evidence="1">
    <name type="scientific">Spodoptera frugiperda</name>
    <name type="common">Fall armyworm</name>
    <dbReference type="NCBI Taxonomy" id="7108"/>
    <lineage>
        <taxon>Eukaryota</taxon>
        <taxon>Metazoa</taxon>
        <taxon>Ecdysozoa</taxon>
        <taxon>Arthropoda</taxon>
        <taxon>Hexapoda</taxon>
        <taxon>Insecta</taxon>
        <taxon>Pterygota</taxon>
        <taxon>Neoptera</taxon>
        <taxon>Endopterygota</taxon>
        <taxon>Lepidoptera</taxon>
        <taxon>Glossata</taxon>
        <taxon>Ditrysia</taxon>
        <taxon>Noctuoidea</taxon>
        <taxon>Noctuidae</taxon>
        <taxon>Amphipyrinae</taxon>
        <taxon>Spodoptera</taxon>
    </lineage>
</organism>
<proteinExistence type="predicted"/>
<accession>A0A2H1VUZ3</accession>
<dbReference type="EMBL" id="ODYU01004596">
    <property type="protein sequence ID" value="SOQ44640.1"/>
    <property type="molecule type" value="Genomic_DNA"/>
</dbReference>
<evidence type="ECO:0000313" key="1">
    <source>
        <dbReference type="EMBL" id="SOQ44640.1"/>
    </source>
</evidence>